<keyword evidence="3 5" id="KW-0378">Hydrolase</keyword>
<dbReference type="Pfam" id="PF13365">
    <property type="entry name" value="Trypsin_2"/>
    <property type="match status" value="1"/>
</dbReference>
<evidence type="ECO:0000259" key="4">
    <source>
        <dbReference type="PROSITE" id="PS50106"/>
    </source>
</evidence>
<protein>
    <submittedName>
        <fullName evidence="6">PDZ domain-containing protein</fullName>
    </submittedName>
    <submittedName>
        <fullName evidence="5">Serine protease</fullName>
        <ecNumber evidence="5">3.4.21.107</ecNumber>
    </submittedName>
</protein>
<keyword evidence="10" id="KW-1185">Reference proteome</keyword>
<dbReference type="InterPro" id="IPR001940">
    <property type="entry name" value="Peptidase_S1C"/>
</dbReference>
<dbReference type="AlphaFoldDB" id="A0A174JJH3"/>
<dbReference type="PANTHER" id="PTHR22939:SF129">
    <property type="entry name" value="SERINE PROTEASE HTRA2, MITOCHONDRIAL"/>
    <property type="match status" value="1"/>
</dbReference>
<evidence type="ECO:0000313" key="9">
    <source>
        <dbReference type="Proteomes" id="UP000421791"/>
    </source>
</evidence>
<dbReference type="InterPro" id="IPR009003">
    <property type="entry name" value="Peptidase_S1_PA"/>
</dbReference>
<dbReference type="PROSITE" id="PS50106">
    <property type="entry name" value="PDZ"/>
    <property type="match status" value="1"/>
</dbReference>
<dbReference type="InterPro" id="IPR036034">
    <property type="entry name" value="PDZ_sf"/>
</dbReference>
<dbReference type="InterPro" id="IPR025926">
    <property type="entry name" value="PDZ-like_dom"/>
</dbReference>
<dbReference type="SUPFAM" id="SSF50156">
    <property type="entry name" value="PDZ domain-like"/>
    <property type="match status" value="2"/>
</dbReference>
<dbReference type="GO" id="GO:0004252">
    <property type="term" value="F:serine-type endopeptidase activity"/>
    <property type="evidence" value="ECO:0007669"/>
    <property type="project" value="InterPro"/>
</dbReference>
<evidence type="ECO:0000313" key="8">
    <source>
        <dbReference type="Proteomes" id="UP000095517"/>
    </source>
</evidence>
<evidence type="ECO:0000313" key="7">
    <source>
        <dbReference type="EMBL" id="KAA5258531.1"/>
    </source>
</evidence>
<dbReference type="GeneID" id="92986544"/>
<dbReference type="Proteomes" id="UP000095517">
    <property type="component" value="Unassembled WGS sequence"/>
</dbReference>
<dbReference type="STRING" id="338188.ERS852397_03280"/>
<dbReference type="GO" id="GO:0006508">
    <property type="term" value="P:proteolysis"/>
    <property type="evidence" value="ECO:0007669"/>
    <property type="project" value="UniProtKB-KW"/>
</dbReference>
<dbReference type="Pfam" id="PF12812">
    <property type="entry name" value="PDZ_1"/>
    <property type="match status" value="1"/>
</dbReference>
<evidence type="ECO:0000256" key="1">
    <source>
        <dbReference type="ARBA" id="ARBA00010541"/>
    </source>
</evidence>
<evidence type="ECO:0000256" key="2">
    <source>
        <dbReference type="ARBA" id="ARBA00022670"/>
    </source>
</evidence>
<dbReference type="InterPro" id="IPR001478">
    <property type="entry name" value="PDZ"/>
</dbReference>
<evidence type="ECO:0000313" key="5">
    <source>
        <dbReference type="EMBL" id="CUO99904.1"/>
    </source>
</evidence>
<reference evidence="5 8" key="1">
    <citation type="submission" date="2015-09" db="EMBL/GenBank/DDBJ databases">
        <authorList>
            <consortium name="Pathogen Informatics"/>
        </authorList>
    </citation>
    <scope>NUCLEOTIDE SEQUENCE [LARGE SCALE GENOMIC DNA]</scope>
    <source>
        <strain evidence="5 8">2789STDY5608840</strain>
    </source>
</reference>
<dbReference type="PANTHER" id="PTHR22939">
    <property type="entry name" value="SERINE PROTEASE FAMILY S1C HTRA-RELATED"/>
    <property type="match status" value="1"/>
</dbReference>
<dbReference type="Gene3D" id="2.30.42.10">
    <property type="match status" value="2"/>
</dbReference>
<gene>
    <name evidence="5" type="primary">mucD</name>
    <name evidence="5" type="ORF">ERS852397_03280</name>
    <name evidence="7" type="ORF">F2Z09_07440</name>
    <name evidence="6" type="ORF">F2Z22_08375</name>
</gene>
<evidence type="ECO:0000313" key="10">
    <source>
        <dbReference type="Proteomes" id="UP000440198"/>
    </source>
</evidence>
<accession>A0A174JJH3</accession>
<evidence type="ECO:0000256" key="3">
    <source>
        <dbReference type="ARBA" id="ARBA00022801"/>
    </source>
</evidence>
<keyword evidence="2 5" id="KW-0645">Protease</keyword>
<dbReference type="Proteomes" id="UP000440198">
    <property type="component" value="Unassembled WGS sequence"/>
</dbReference>
<dbReference type="SMART" id="SM00228">
    <property type="entry name" value="PDZ"/>
    <property type="match status" value="2"/>
</dbReference>
<name>A0A174JJH3_9BACE</name>
<dbReference type="Gene3D" id="2.40.10.120">
    <property type="match status" value="1"/>
</dbReference>
<dbReference type="EC" id="3.4.21.107" evidence="5"/>
<reference evidence="9 10" key="2">
    <citation type="journal article" date="2019" name="Nat. Med.">
        <title>A library of human gut bacterial isolates paired with longitudinal multiomics data enables mechanistic microbiome research.</title>
        <authorList>
            <person name="Poyet M."/>
            <person name="Groussin M."/>
            <person name="Gibbons S.M."/>
            <person name="Avila-Pacheco J."/>
            <person name="Jiang X."/>
            <person name="Kearney S.M."/>
            <person name="Perrotta A.R."/>
            <person name="Berdy B."/>
            <person name="Zhao S."/>
            <person name="Lieberman T.D."/>
            <person name="Swanson P.K."/>
            <person name="Smith M."/>
            <person name="Roesemann S."/>
            <person name="Alexander J.E."/>
            <person name="Rich S.A."/>
            <person name="Livny J."/>
            <person name="Vlamakis H."/>
            <person name="Clish C."/>
            <person name="Bullock K."/>
            <person name="Deik A."/>
            <person name="Scott J."/>
            <person name="Pierce K.A."/>
            <person name="Xavier R.J."/>
            <person name="Alm E.J."/>
        </authorList>
    </citation>
    <scope>NUCLEOTIDE SEQUENCE [LARGE SCALE GENOMIC DNA]</scope>
    <source>
        <strain evidence="7 10">BIOML-A2</strain>
        <strain evidence="6 9">BIOML-A6</strain>
    </source>
</reference>
<evidence type="ECO:0000313" key="6">
    <source>
        <dbReference type="EMBL" id="KAA5230897.1"/>
    </source>
</evidence>
<comment type="similarity">
    <text evidence="1">Belongs to the peptidase S1C family.</text>
</comment>
<dbReference type="RefSeq" id="WP_007758248.1">
    <property type="nucleotide sequence ID" value="NZ_CABIXA010000023.1"/>
</dbReference>
<dbReference type="PRINTS" id="PR00834">
    <property type="entry name" value="PROTEASES2C"/>
</dbReference>
<organism evidence="5 8">
    <name type="scientific">Bacteroides finegoldii</name>
    <dbReference type="NCBI Taxonomy" id="338188"/>
    <lineage>
        <taxon>Bacteria</taxon>
        <taxon>Pseudomonadati</taxon>
        <taxon>Bacteroidota</taxon>
        <taxon>Bacteroidia</taxon>
        <taxon>Bacteroidales</taxon>
        <taxon>Bacteroidaceae</taxon>
        <taxon>Bacteroides</taxon>
    </lineage>
</organism>
<dbReference type="EMBL" id="VWAK01000009">
    <property type="protein sequence ID" value="KAA5230897.1"/>
    <property type="molecule type" value="Genomic_DNA"/>
</dbReference>
<dbReference type="Proteomes" id="UP000421791">
    <property type="component" value="Unassembled WGS sequence"/>
</dbReference>
<feature type="domain" description="PDZ" evidence="4">
    <location>
        <begin position="319"/>
        <end position="392"/>
    </location>
</feature>
<sequence>MKQTTKNILGIGAIVLLSSGVAGLTTYKLLQSNKAATETSFNEMFKQNPNVKLAAFDAVNAQPIDLTQAAENSLHAVVHIRSTQEAKTRTVQQAPDIFDFFFGDGRGQQRQVQSQPRVGFGSGVIISKDGYIVTNNHVIEGADEISVKLNDNREFKGRVIGTDPSTDLALVKIEGDDFPTIPVGDSEALKVGEWVLAVGNPFNLNSTVTAGIVSAKARSLGVYNGGIESFIQTDAAINQGNSGGALVNAKGELVGINSVLSSPTGAYAGYGFAIPTSIMTKVIADLKQYGTVQRALLGIRGGSIGSSLMDDQQPIDKSGTTLADKAKELGVVEGVWVSEIVENGSASGADIKVDDVIIGLDNKKVSNMADLQEAIAKHRPGDKVKVKLIRNKKEKTVEVTLKNEQGTTKIVKDAGMEILGAAFKELPDDLKKQLNLGYGLQVTGVSSGKMSDAGVRKGFIILKANDQPMRKVSDLEEVMKAAVKSPNQVLFLTGVFPSGKRGYFAVDLTQE</sequence>
<dbReference type="EMBL" id="CYZH01000023">
    <property type="protein sequence ID" value="CUO99904.1"/>
    <property type="molecule type" value="Genomic_DNA"/>
</dbReference>
<dbReference type="SUPFAM" id="SSF50494">
    <property type="entry name" value="Trypsin-like serine proteases"/>
    <property type="match status" value="1"/>
</dbReference>
<dbReference type="EMBL" id="VWAG01000009">
    <property type="protein sequence ID" value="KAA5258531.1"/>
    <property type="molecule type" value="Genomic_DNA"/>
</dbReference>
<dbReference type="Pfam" id="PF13180">
    <property type="entry name" value="PDZ_2"/>
    <property type="match status" value="1"/>
</dbReference>
<proteinExistence type="inferred from homology"/>